<feature type="domain" description="Ig-like" evidence="1">
    <location>
        <begin position="383"/>
        <end position="463"/>
    </location>
</feature>
<accession>A0A2P8D9M8</accession>
<dbReference type="InterPro" id="IPR044023">
    <property type="entry name" value="Ig_7"/>
</dbReference>
<dbReference type="RefSeq" id="WP_146146617.1">
    <property type="nucleotide sequence ID" value="NZ_PYGD01000001.1"/>
</dbReference>
<evidence type="ECO:0000259" key="1">
    <source>
        <dbReference type="Pfam" id="PF19081"/>
    </source>
</evidence>
<sequence>MYTARAILNRNRYRFLLLIVWAGLMCYAEGATAQTLIYGQYVGPAPANTGGSGGAGGPAGLGGSVGATGSFSIVNPTFLNDAIYTNYAEVKATSGAPGSGLGAGNGAVSTAYMNVNFTGATTPLAGNPIIIKMDALANSTATPLTKISLQAYNNTTAVGSSVLASTLAVNAVGDYIFVPTGNCNSVRITVTTDQGSTLLGIGNNTATAAANVYYAYIYDPTCNIPYYTTYTTGGISLGAGVSQPNNAIDGNVSTASTLAFGVLGVGASITQKVYFSAATGTGDAVTVTLSKSAALLSLDLLNGITVSAYNGTNPTAVWTANVGALLSLDLLGLLANPTPYSVTIPGNTQPFNRVELTLNSLAAVLSSLNLNEVQITPPKPTFTAPLDDTVYICPGNTATLAVDAPASGNIVRWYATAAATDLTVLNTGATYVTPALSVNTTYWVSTKKSACTPESERVPVRVLMNTLPTAPAFAGPITVCKDSTKTLTVSSPATNTVYRWYRVSSGGTAFFTGNTYTTSALAADTTMYVDAYNTVTGCVSTGRTTVTITATIVPNTVAANQSICSGATPVAFTSTAPTSAGTNTFLWQQSTDSVLFTAAAGTGNGITYTPPALTQTTYYRRVVTLSGCASRSNVIKITVSPLPTITAGSAIYSCLGATSVALPYTATTGSPNQYSITWTGSPTGLPNATNATLTGTSGNMTLTIQATAVVGVYNGVLTVKNASCTSTNYNFSLTIQAHPSVTPVNTSYQ</sequence>
<dbReference type="OrthoDB" id="1236981at2"/>
<reference evidence="2 3" key="1">
    <citation type="submission" date="2018-03" db="EMBL/GenBank/DDBJ databases">
        <title>Genomic Encyclopedia of Type Strains, Phase III (KMG-III): the genomes of soil and plant-associated and newly described type strains.</title>
        <authorList>
            <person name="Whitman W."/>
        </authorList>
    </citation>
    <scope>NUCLEOTIDE SEQUENCE [LARGE SCALE GENOMIC DNA]</scope>
    <source>
        <strain evidence="2 3">CGMCC 1.12700</strain>
    </source>
</reference>
<gene>
    <name evidence="2" type="ORF">B0I18_10174</name>
</gene>
<evidence type="ECO:0000313" key="3">
    <source>
        <dbReference type="Proteomes" id="UP000240572"/>
    </source>
</evidence>
<comment type="caution">
    <text evidence="2">The sequence shown here is derived from an EMBL/GenBank/DDBJ whole genome shotgun (WGS) entry which is preliminary data.</text>
</comment>
<evidence type="ECO:0000313" key="2">
    <source>
        <dbReference type="EMBL" id="PSK93925.1"/>
    </source>
</evidence>
<dbReference type="AlphaFoldDB" id="A0A2P8D9M8"/>
<dbReference type="Pfam" id="PF19081">
    <property type="entry name" value="Ig_7"/>
    <property type="match status" value="2"/>
</dbReference>
<dbReference type="Proteomes" id="UP000240572">
    <property type="component" value="Unassembled WGS sequence"/>
</dbReference>
<protein>
    <recommendedName>
        <fullName evidence="1">Ig-like domain-containing protein</fullName>
    </recommendedName>
</protein>
<dbReference type="EMBL" id="PYGD01000001">
    <property type="protein sequence ID" value="PSK93925.1"/>
    <property type="molecule type" value="Genomic_DNA"/>
</dbReference>
<name>A0A2P8D9M8_9BACT</name>
<proteinExistence type="predicted"/>
<keyword evidence="3" id="KW-1185">Reference proteome</keyword>
<organism evidence="2 3">
    <name type="scientific">Taibaiella chishuiensis</name>
    <dbReference type="NCBI Taxonomy" id="1434707"/>
    <lineage>
        <taxon>Bacteria</taxon>
        <taxon>Pseudomonadati</taxon>
        <taxon>Bacteroidota</taxon>
        <taxon>Chitinophagia</taxon>
        <taxon>Chitinophagales</taxon>
        <taxon>Chitinophagaceae</taxon>
        <taxon>Taibaiella</taxon>
    </lineage>
</organism>
<feature type="domain" description="Ig-like" evidence="1">
    <location>
        <begin position="468"/>
        <end position="549"/>
    </location>
</feature>